<feature type="transmembrane region" description="Helical" evidence="9">
    <location>
        <begin position="147"/>
        <end position="175"/>
    </location>
</feature>
<evidence type="ECO:0000256" key="3">
    <source>
        <dbReference type="ARBA" id="ARBA00022692"/>
    </source>
</evidence>
<keyword evidence="6 9" id="KW-0472">Membrane</keyword>
<keyword evidence="11" id="KW-0830">Ubiquinone</keyword>
<feature type="transmembrane region" description="Helical" evidence="9">
    <location>
        <begin position="59"/>
        <end position="84"/>
    </location>
</feature>
<dbReference type="HOGENOM" id="CLU_007100_10_1_11"/>
<dbReference type="Proteomes" id="UP000001918">
    <property type="component" value="Chromosome"/>
</dbReference>
<dbReference type="GO" id="GO:0005886">
    <property type="term" value="C:plasma membrane"/>
    <property type="evidence" value="ECO:0007669"/>
    <property type="project" value="UniProtKB-SubCell"/>
</dbReference>
<evidence type="ECO:0000256" key="8">
    <source>
        <dbReference type="SAM" id="MobiDB-lite"/>
    </source>
</evidence>
<keyword evidence="5" id="KW-0560">Oxidoreductase</keyword>
<protein>
    <submittedName>
        <fullName evidence="11">NADH/Ubiquinone/plastoquinone (Complex I)</fullName>
    </submittedName>
</protein>
<keyword evidence="12" id="KW-1185">Reference proteome</keyword>
<feature type="transmembrane region" description="Helical" evidence="9">
    <location>
        <begin position="228"/>
        <end position="247"/>
    </location>
</feature>
<dbReference type="Pfam" id="PF00361">
    <property type="entry name" value="Proton_antipo_M"/>
    <property type="match status" value="1"/>
</dbReference>
<evidence type="ECO:0000259" key="10">
    <source>
        <dbReference type="Pfam" id="PF00361"/>
    </source>
</evidence>
<feature type="transmembrane region" description="Helical" evidence="9">
    <location>
        <begin position="29"/>
        <end position="47"/>
    </location>
</feature>
<proteinExistence type="predicted"/>
<feature type="transmembrane region" description="Helical" evidence="9">
    <location>
        <begin position="304"/>
        <end position="325"/>
    </location>
</feature>
<keyword evidence="3 7" id="KW-0812">Transmembrane</keyword>
<accession>D1A6C9</accession>
<dbReference type="RefSeq" id="WP_012855009.1">
    <property type="nucleotide sequence ID" value="NC_013510.1"/>
</dbReference>
<feature type="transmembrane region" description="Helical" evidence="9">
    <location>
        <begin position="104"/>
        <end position="135"/>
    </location>
</feature>
<feature type="transmembrane region" description="Helical" evidence="9">
    <location>
        <begin position="267"/>
        <end position="284"/>
    </location>
</feature>
<dbReference type="KEGG" id="tcu:Tcur_4706"/>
<evidence type="ECO:0000313" key="12">
    <source>
        <dbReference type="Proteomes" id="UP000001918"/>
    </source>
</evidence>
<comment type="subcellular location">
    <subcellularLocation>
        <location evidence="1">Cell membrane</location>
        <topology evidence="1">Multi-pass membrane protein</topology>
    </subcellularLocation>
    <subcellularLocation>
        <location evidence="7">Membrane</location>
        <topology evidence="7">Multi-pass membrane protein</topology>
    </subcellularLocation>
</comment>
<feature type="transmembrane region" description="Helical" evidence="9">
    <location>
        <begin position="396"/>
        <end position="416"/>
    </location>
</feature>
<dbReference type="InterPro" id="IPR001750">
    <property type="entry name" value="ND/Mrp_TM"/>
</dbReference>
<evidence type="ECO:0000256" key="4">
    <source>
        <dbReference type="ARBA" id="ARBA00022989"/>
    </source>
</evidence>
<dbReference type="InterPro" id="IPR052175">
    <property type="entry name" value="ComplexI-like_HydComp"/>
</dbReference>
<feature type="transmembrane region" description="Helical" evidence="9">
    <location>
        <begin position="361"/>
        <end position="384"/>
    </location>
</feature>
<dbReference type="OrthoDB" id="9811718at2"/>
<evidence type="ECO:0000256" key="7">
    <source>
        <dbReference type="RuleBase" id="RU000320"/>
    </source>
</evidence>
<feature type="compositionally biased region" description="Low complexity" evidence="8">
    <location>
        <begin position="518"/>
        <end position="528"/>
    </location>
</feature>
<dbReference type="PANTHER" id="PTHR42682">
    <property type="entry name" value="HYDROGENASE-4 COMPONENT F"/>
    <property type="match status" value="1"/>
</dbReference>
<dbReference type="EMBL" id="CP001738">
    <property type="protein sequence ID" value="ACZ00228.1"/>
    <property type="molecule type" value="Genomic_DNA"/>
</dbReference>
<feature type="region of interest" description="Disordered" evidence="8">
    <location>
        <begin position="496"/>
        <end position="528"/>
    </location>
</feature>
<gene>
    <name evidence="11" type="ordered locus">Tcur_4706</name>
</gene>
<sequence>MLLVVLPILLPCLAAAVYALAGWRGPVRWLGALSSAGVLACGIALSLQQAPPSAPGLRADALSSFMLIVIGAVATLAMLAGPSYLAAEDDARAARRYGVLTQGFIAAMALAVLAANLGVLWVAVEATTIVTAFLVGHRRTRAAVEAAWKYVVVCSAGIALALLGVVLLHFAAAQAGVESLELDVLAAHAADLDPGVARIAVALLLLGFGTKAGLAPMHAWLPDAHSQAPAPVSALMSGVLLSVAFYAMLRVKVIADPALGPAFTRNLLLVLALLSLLVAALLLIAQRDYKRMLAYSSIEHMGLLALGAAAGGRLALTAVLLHVLGHGLGKSVLFIGSGTILHATGSSRVAAVRGLLARSPLLGGAFGLALLALLGLPPFSLFASELGIFRAGFQDGIGWAVAVALVLLLVIVAAVGRIGSRMILGSPLSAQPPDAETAAGAAEPVLAAVAAGAPQAAAQPAAGAGDRRATEASGAPEAASAEPVLVAVATPAAHSAETGAGTDAAEAAPAKASDEEPGGTAKAGASAGAEPVKVPAGVAVAMVAGLVACGLLGVTAGPLQSILDNAAQVVVP</sequence>
<feature type="domain" description="NADH:quinone oxidoreductase/Mrp antiporter transmembrane" evidence="10">
    <location>
        <begin position="114"/>
        <end position="406"/>
    </location>
</feature>
<evidence type="ECO:0000256" key="6">
    <source>
        <dbReference type="ARBA" id="ARBA00023136"/>
    </source>
</evidence>
<dbReference type="PANTHER" id="PTHR42682:SF5">
    <property type="entry name" value="HYDROGENASE-4 COMPONENT F"/>
    <property type="match status" value="1"/>
</dbReference>
<evidence type="ECO:0000256" key="1">
    <source>
        <dbReference type="ARBA" id="ARBA00004651"/>
    </source>
</evidence>
<dbReference type="STRING" id="471852.Tcur_4706"/>
<evidence type="ECO:0000256" key="9">
    <source>
        <dbReference type="SAM" id="Phobius"/>
    </source>
</evidence>
<dbReference type="AlphaFoldDB" id="D1A6C9"/>
<evidence type="ECO:0000256" key="5">
    <source>
        <dbReference type="ARBA" id="ARBA00023002"/>
    </source>
</evidence>
<feature type="transmembrane region" description="Helical" evidence="9">
    <location>
        <begin position="195"/>
        <end position="216"/>
    </location>
</feature>
<organism evidence="11 12">
    <name type="scientific">Thermomonospora curvata (strain ATCC 19995 / DSM 43183 / JCM 3096 / KCTC 9072 / NBRC 15933 / NCIMB 10081 / Henssen B9)</name>
    <dbReference type="NCBI Taxonomy" id="471852"/>
    <lineage>
        <taxon>Bacteria</taxon>
        <taxon>Bacillati</taxon>
        <taxon>Actinomycetota</taxon>
        <taxon>Actinomycetes</taxon>
        <taxon>Streptosporangiales</taxon>
        <taxon>Thermomonosporaceae</taxon>
        <taxon>Thermomonospora</taxon>
    </lineage>
</organism>
<evidence type="ECO:0000313" key="11">
    <source>
        <dbReference type="EMBL" id="ACZ00228.1"/>
    </source>
</evidence>
<dbReference type="GO" id="GO:0016491">
    <property type="term" value="F:oxidoreductase activity"/>
    <property type="evidence" value="ECO:0007669"/>
    <property type="project" value="UniProtKB-KW"/>
</dbReference>
<feature type="compositionally biased region" description="Low complexity" evidence="8">
    <location>
        <begin position="496"/>
        <end position="511"/>
    </location>
</feature>
<keyword evidence="2" id="KW-1003">Cell membrane</keyword>
<name>D1A6C9_THECD</name>
<reference evidence="11 12" key="1">
    <citation type="journal article" date="2011" name="Stand. Genomic Sci.">
        <title>Complete genome sequence of Thermomonospora curvata type strain (B9).</title>
        <authorList>
            <person name="Chertkov O."/>
            <person name="Sikorski J."/>
            <person name="Nolan M."/>
            <person name="Lapidus A."/>
            <person name="Lucas S."/>
            <person name="Del Rio T.G."/>
            <person name="Tice H."/>
            <person name="Cheng J.F."/>
            <person name="Goodwin L."/>
            <person name="Pitluck S."/>
            <person name="Liolios K."/>
            <person name="Ivanova N."/>
            <person name="Mavromatis K."/>
            <person name="Mikhailova N."/>
            <person name="Ovchinnikova G."/>
            <person name="Pati A."/>
            <person name="Chen A."/>
            <person name="Palaniappan K."/>
            <person name="Djao O.D."/>
            <person name="Land M."/>
            <person name="Hauser L."/>
            <person name="Chang Y.J."/>
            <person name="Jeffries C.D."/>
            <person name="Brettin T."/>
            <person name="Han C."/>
            <person name="Detter J.C."/>
            <person name="Rohde M."/>
            <person name="Goker M."/>
            <person name="Woyke T."/>
            <person name="Bristow J."/>
            <person name="Eisen J.A."/>
            <person name="Markowitz V."/>
            <person name="Hugenholtz P."/>
            <person name="Klenk H.P."/>
            <person name="Kyrpides N.C."/>
        </authorList>
    </citation>
    <scope>NUCLEOTIDE SEQUENCE [LARGE SCALE GENOMIC DNA]</scope>
    <source>
        <strain evidence="12">ATCC 19995 / DSM 43183 / JCM 3096 / KCTC 9072 / NBRC 15933 / NCIMB 10081 / Henssen B9</strain>
    </source>
</reference>
<evidence type="ECO:0000256" key="2">
    <source>
        <dbReference type="ARBA" id="ARBA00022475"/>
    </source>
</evidence>
<dbReference type="eggNOG" id="COG0651">
    <property type="taxonomic scope" value="Bacteria"/>
</dbReference>
<keyword evidence="4 9" id="KW-1133">Transmembrane helix</keyword>